<comment type="caution">
    <text evidence="2">The sequence shown here is derived from an EMBL/GenBank/DDBJ whole genome shotgun (WGS) entry which is preliminary data.</text>
</comment>
<dbReference type="AlphaFoldDB" id="A0A2G1WJB9"/>
<accession>A0A2G1WJB9</accession>
<proteinExistence type="predicted"/>
<keyword evidence="3" id="KW-1185">Reference proteome</keyword>
<reference evidence="2 3" key="1">
    <citation type="journal article" date="2014" name="Front. Microbiol.">
        <title>Population and genomic analysis of the genus Halorubrum.</title>
        <authorList>
            <person name="Fullmer M.S."/>
            <person name="Soucy S.M."/>
            <person name="Swithers K.S."/>
            <person name="Makkay A.M."/>
            <person name="Wheeler R."/>
            <person name="Ventosa A."/>
            <person name="Gogarten J.P."/>
            <person name="Papke R.T."/>
        </authorList>
    </citation>
    <scope>NUCLEOTIDE SEQUENCE [LARGE SCALE GENOMIC DNA]</scope>
    <source>
        <strain evidence="2 3">C49</strain>
    </source>
</reference>
<sequence length="257" mass="28724">MIPVELPASEVVICETNKTRADLYGLWLDDYDPRRALTTAQFAEAFDAGVAVVVLDGAFGDGEAEAVLDTVRSGASHCRVLGIRERSNTGPAPAYDRNIERPVFETELAECVETLFHRANYHLLLDQYYRTTVLVSAYEWQGSSDGRDNERYERLRDRAARLEGYLNGLRPRMSDEDVRAVADGITVTGVDDTDDGPSIESKYRPDECARCGRDWTGGADGEAPTVKLAAYVWRCDDCGHVDMRADPNHRHVTSFRR</sequence>
<dbReference type="EMBL" id="NHOA01000052">
    <property type="protein sequence ID" value="PHQ39082.1"/>
    <property type="molecule type" value="Genomic_DNA"/>
</dbReference>
<evidence type="ECO:0000313" key="2">
    <source>
        <dbReference type="EMBL" id="PHQ39082.1"/>
    </source>
</evidence>
<protein>
    <submittedName>
        <fullName evidence="2">Response regulator receiver protein</fullName>
    </submittedName>
</protein>
<organism evidence="2 3">
    <name type="scientific">Halorubrum persicum</name>
    <dbReference type="NCBI Taxonomy" id="1383844"/>
    <lineage>
        <taxon>Archaea</taxon>
        <taxon>Methanobacteriati</taxon>
        <taxon>Methanobacteriota</taxon>
        <taxon>Stenosarchaea group</taxon>
        <taxon>Halobacteria</taxon>
        <taxon>Halobacteriales</taxon>
        <taxon>Haloferacaceae</taxon>
        <taxon>Halorubrum</taxon>
    </lineage>
</organism>
<dbReference type="Pfam" id="PF18547">
    <property type="entry name" value="HalOD2"/>
    <property type="match status" value="1"/>
</dbReference>
<feature type="domain" description="Halobacterial output" evidence="1">
    <location>
        <begin position="204"/>
        <end position="252"/>
    </location>
</feature>
<evidence type="ECO:0000259" key="1">
    <source>
        <dbReference type="Pfam" id="PF18547"/>
    </source>
</evidence>
<name>A0A2G1WJB9_9EURY</name>
<dbReference type="Proteomes" id="UP000222824">
    <property type="component" value="Unassembled WGS sequence"/>
</dbReference>
<dbReference type="OrthoDB" id="321042at2157"/>
<evidence type="ECO:0000313" key="3">
    <source>
        <dbReference type="Proteomes" id="UP000222824"/>
    </source>
</evidence>
<gene>
    <name evidence="2" type="ORF">DJ69_08015</name>
</gene>
<dbReference type="InterPro" id="IPR040726">
    <property type="entry name" value="HalOD2"/>
</dbReference>